<dbReference type="InterPro" id="IPR009038">
    <property type="entry name" value="GOLD_dom"/>
</dbReference>
<dbReference type="Gene3D" id="1.20.80.10">
    <property type="match status" value="1"/>
</dbReference>
<organism evidence="5 8">
    <name type="scientific">Adineta steineri</name>
    <dbReference type="NCBI Taxonomy" id="433720"/>
    <lineage>
        <taxon>Eukaryota</taxon>
        <taxon>Metazoa</taxon>
        <taxon>Spiralia</taxon>
        <taxon>Gnathifera</taxon>
        <taxon>Rotifera</taxon>
        <taxon>Eurotatoria</taxon>
        <taxon>Bdelloidea</taxon>
        <taxon>Adinetida</taxon>
        <taxon>Adinetidae</taxon>
        <taxon>Adineta</taxon>
    </lineage>
</organism>
<dbReference type="PROSITE" id="PS50866">
    <property type="entry name" value="GOLD"/>
    <property type="match status" value="1"/>
</dbReference>
<dbReference type="PANTHER" id="PTHR22973:SF12">
    <property type="entry name" value="LD35087P"/>
    <property type="match status" value="1"/>
</dbReference>
<dbReference type="InterPro" id="IPR036598">
    <property type="entry name" value="GOLD_dom_sf"/>
</dbReference>
<dbReference type="InterPro" id="IPR052269">
    <property type="entry name" value="Golgi-PI4KB_interaction"/>
</dbReference>
<sequence length="558" mass="64697">MTLRYDEILADNSFGQIIGPTTYHINNNTTTPSSSMTTNSDIMTDENKPLSLTEEYDFPLEDLFNMARHFLKEKQGSKAIQLKYTENVRFVALSKQATIGKWDSSHTQSVGLLDVVGNDRKQAWAALGDMSKDQAKEEFVKLLLERCPTFRLHLEAHHVENEEKERLKKEDEIRRTLEQQADQVRQHEFEQVSRLEEHKKKREEFQRKQIQDALNQQTYPQFKAYAEQQYKDNRQAQDDLIRQLQDQHFQQYMQQVYQQQLNYQQQHRTKSDMEQQSAPLSSLNQMPTLGPAPTQLPPIVHPPPLSTTNGSISTEEPKIEQSSPIHTQFESLNLNTPLQSSANNDLSQQQFRSVQINNEMDGNQDLIDGNDTELNPNNDLTLSNDDGTREYPTISPANMWTRKDLKEFKDAVRKEKDAVIKIGSGETVTVRVPTHEDGRCIFWEFATDYYDIGFGLYFEWSKVQSNTVTVHVSDSSEDEEEGEDGAEKKDIEKGSQTSNKPPKPYQDEIVPIFRRESHEEIYAGSHPYPGHGVYLLKFDNSYSLWRSKTLYYRVYYSR</sequence>
<dbReference type="EMBL" id="CAJOBB010001063">
    <property type="protein sequence ID" value="CAF3802311.1"/>
    <property type="molecule type" value="Genomic_DNA"/>
</dbReference>
<keyword evidence="1" id="KW-0007">Acetylation</keyword>
<feature type="region of interest" description="Disordered" evidence="2">
    <location>
        <begin position="368"/>
        <end position="394"/>
    </location>
</feature>
<feature type="compositionally biased region" description="Polar residues" evidence="2">
    <location>
        <begin position="274"/>
        <end position="287"/>
    </location>
</feature>
<accession>A0A813M7M7</accession>
<dbReference type="InterPro" id="IPR000582">
    <property type="entry name" value="Acyl-CoA-binding_protein"/>
</dbReference>
<evidence type="ECO:0000256" key="1">
    <source>
        <dbReference type="ARBA" id="ARBA00022990"/>
    </source>
</evidence>
<dbReference type="SUPFAM" id="SSF101576">
    <property type="entry name" value="Supernatant protein factor (SPF), C-terminal domain"/>
    <property type="match status" value="1"/>
</dbReference>
<dbReference type="Pfam" id="PF00887">
    <property type="entry name" value="ACBP"/>
    <property type="match status" value="1"/>
</dbReference>
<feature type="domain" description="GOLD" evidence="3">
    <location>
        <begin position="409"/>
        <end position="556"/>
    </location>
</feature>
<evidence type="ECO:0000259" key="3">
    <source>
        <dbReference type="PROSITE" id="PS50866"/>
    </source>
</evidence>
<dbReference type="InterPro" id="IPR014352">
    <property type="entry name" value="FERM/acyl-CoA-bd_prot_sf"/>
</dbReference>
<dbReference type="Proteomes" id="UP000663860">
    <property type="component" value="Unassembled WGS sequence"/>
</dbReference>
<feature type="compositionally biased region" description="Acidic residues" evidence="2">
    <location>
        <begin position="475"/>
        <end position="484"/>
    </location>
</feature>
<dbReference type="AlphaFoldDB" id="A0A813M7M7"/>
<comment type="caution">
    <text evidence="5">The sequence shown here is derived from an EMBL/GenBank/DDBJ whole genome shotgun (WGS) entry which is preliminary data.</text>
</comment>
<reference evidence="5" key="1">
    <citation type="submission" date="2021-02" db="EMBL/GenBank/DDBJ databases">
        <authorList>
            <person name="Nowell W R."/>
        </authorList>
    </citation>
    <scope>NUCLEOTIDE SEQUENCE</scope>
</reference>
<feature type="region of interest" description="Disordered" evidence="2">
    <location>
        <begin position="263"/>
        <end position="325"/>
    </location>
</feature>
<dbReference type="Proteomes" id="UP000663881">
    <property type="component" value="Unassembled WGS sequence"/>
</dbReference>
<dbReference type="EMBL" id="CAJNOE010000008">
    <property type="protein sequence ID" value="CAF0719670.1"/>
    <property type="molecule type" value="Genomic_DNA"/>
</dbReference>
<feature type="compositionally biased region" description="Polar residues" evidence="2">
    <location>
        <begin position="372"/>
        <end position="385"/>
    </location>
</feature>
<dbReference type="PANTHER" id="PTHR22973">
    <property type="entry name" value="LD35087P"/>
    <property type="match status" value="1"/>
</dbReference>
<feature type="compositionally biased region" description="Polar residues" evidence="2">
    <location>
        <begin position="306"/>
        <end position="325"/>
    </location>
</feature>
<evidence type="ECO:0000313" key="8">
    <source>
        <dbReference type="Proteomes" id="UP000663860"/>
    </source>
</evidence>
<dbReference type="GO" id="GO:0000062">
    <property type="term" value="F:fatty-acyl-CoA binding"/>
    <property type="evidence" value="ECO:0007669"/>
    <property type="project" value="InterPro"/>
</dbReference>
<protein>
    <recommendedName>
        <fullName evidence="9">Golgi resident protein GCP60</fullName>
    </recommendedName>
</protein>
<feature type="region of interest" description="Disordered" evidence="2">
    <location>
        <begin position="471"/>
        <end position="507"/>
    </location>
</feature>
<dbReference type="EMBL" id="CAJOAY010000385">
    <property type="protein sequence ID" value="CAF3650958.1"/>
    <property type="molecule type" value="Genomic_DNA"/>
</dbReference>
<proteinExistence type="predicted"/>
<feature type="domain" description="ACB" evidence="4">
    <location>
        <begin position="60"/>
        <end position="152"/>
    </location>
</feature>
<feature type="compositionally biased region" description="Pro residues" evidence="2">
    <location>
        <begin position="294"/>
        <end position="305"/>
    </location>
</feature>
<evidence type="ECO:0000313" key="7">
    <source>
        <dbReference type="EMBL" id="CAF3802311.1"/>
    </source>
</evidence>
<feature type="region of interest" description="Disordered" evidence="2">
    <location>
        <begin position="184"/>
        <end position="207"/>
    </location>
</feature>
<dbReference type="PROSITE" id="PS51228">
    <property type="entry name" value="ACB_2"/>
    <property type="match status" value="1"/>
</dbReference>
<evidence type="ECO:0000256" key="2">
    <source>
        <dbReference type="SAM" id="MobiDB-lite"/>
    </source>
</evidence>
<dbReference type="GO" id="GO:0000139">
    <property type="term" value="C:Golgi membrane"/>
    <property type="evidence" value="ECO:0007669"/>
    <property type="project" value="TreeGrafter"/>
</dbReference>
<dbReference type="SUPFAM" id="SSF47027">
    <property type="entry name" value="Acyl-CoA binding protein"/>
    <property type="match status" value="1"/>
</dbReference>
<evidence type="ECO:0000313" key="6">
    <source>
        <dbReference type="EMBL" id="CAF3650958.1"/>
    </source>
</evidence>
<dbReference type="InterPro" id="IPR035984">
    <property type="entry name" value="Acyl-CoA-binding_sf"/>
</dbReference>
<dbReference type="Pfam" id="PF13897">
    <property type="entry name" value="GOLD_2"/>
    <property type="match status" value="1"/>
</dbReference>
<evidence type="ECO:0000313" key="5">
    <source>
        <dbReference type="EMBL" id="CAF0719670.1"/>
    </source>
</evidence>
<dbReference type="Proteomes" id="UP000663868">
    <property type="component" value="Unassembled WGS sequence"/>
</dbReference>
<gene>
    <name evidence="5" type="ORF">IZO911_LOCUS1769</name>
    <name evidence="7" type="ORF">KXQ929_LOCUS17116</name>
    <name evidence="6" type="ORF">OKA104_LOCUS9195</name>
</gene>
<name>A0A813M7M7_9BILA</name>
<evidence type="ECO:0000259" key="4">
    <source>
        <dbReference type="PROSITE" id="PS51228"/>
    </source>
</evidence>
<evidence type="ECO:0008006" key="9">
    <source>
        <dbReference type="Google" id="ProtNLM"/>
    </source>
</evidence>
<dbReference type="Gene3D" id="2.60.120.680">
    <property type="entry name" value="GOLD domain"/>
    <property type="match status" value="2"/>
</dbReference>